<evidence type="ECO:0000256" key="8">
    <source>
        <dbReference type="ARBA" id="ARBA00022603"/>
    </source>
</evidence>
<evidence type="ECO:0000313" key="15">
    <source>
        <dbReference type="EMBL" id="RLE49365.1"/>
    </source>
</evidence>
<evidence type="ECO:0000256" key="12">
    <source>
        <dbReference type="ARBA" id="ARBA00044880"/>
    </source>
</evidence>
<evidence type="ECO:0000256" key="2">
    <source>
        <dbReference type="ARBA" id="ARBA00004651"/>
    </source>
</evidence>
<evidence type="ECO:0000256" key="13">
    <source>
        <dbReference type="ARBA" id="ARBA00044970"/>
    </source>
</evidence>
<keyword evidence="14" id="KW-1133">Transmembrane helix</keyword>
<evidence type="ECO:0000256" key="3">
    <source>
        <dbReference type="ARBA" id="ARBA00009612"/>
    </source>
</evidence>
<dbReference type="GO" id="GO:0005737">
    <property type="term" value="C:cytoplasm"/>
    <property type="evidence" value="ECO:0007669"/>
    <property type="project" value="InterPro"/>
</dbReference>
<dbReference type="InterPro" id="IPR005780">
    <property type="entry name" value="MeTrfase_E"/>
</dbReference>
<keyword evidence="7 14" id="KW-0554">One-carbon metabolism</keyword>
<proteinExistence type="inferred from homology"/>
<evidence type="ECO:0000256" key="4">
    <source>
        <dbReference type="ARBA" id="ARBA00011616"/>
    </source>
</evidence>
<organism evidence="15 16">
    <name type="scientific">Thermoproteota archaeon</name>
    <dbReference type="NCBI Taxonomy" id="2056631"/>
    <lineage>
        <taxon>Archaea</taxon>
        <taxon>Thermoproteota</taxon>
    </lineage>
</organism>
<evidence type="ECO:0000313" key="16">
    <source>
        <dbReference type="Proteomes" id="UP000272051"/>
    </source>
</evidence>
<dbReference type="EMBL" id="QMQX01000214">
    <property type="protein sequence ID" value="RLE49365.1"/>
    <property type="molecule type" value="Genomic_DNA"/>
</dbReference>
<comment type="catalytic activity">
    <reaction evidence="12 14">
        <text>5-methyl-5,6,7,8-tetrahydromethanopterin + coenzyme M + 2 Na(+)(in) = 5,6,7,8-tetrahydromethanopterin + methyl-coenzyme M + 2 Na(+)(out)</text>
        <dbReference type="Rhea" id="RHEA:53492"/>
        <dbReference type="ChEBI" id="CHEBI:29101"/>
        <dbReference type="ChEBI" id="CHEBI:58103"/>
        <dbReference type="ChEBI" id="CHEBI:58116"/>
        <dbReference type="ChEBI" id="CHEBI:58286"/>
        <dbReference type="ChEBI" id="CHEBI:58319"/>
        <dbReference type="EC" id="7.2.1.4"/>
    </reaction>
</comment>
<comment type="similarity">
    <text evidence="3 14">Belongs to the MtrE family.</text>
</comment>
<comment type="subunit">
    <text evidence="4 14">The complex is composed of 8 subunits; MtrA, MtrB, MtrC, MtrD, MtrE, MtrF, MtrG and MtrH.</text>
</comment>
<keyword evidence="8 14" id="KW-0489">Methyltransferase</keyword>
<dbReference type="GO" id="GO:0006730">
    <property type="term" value="P:one-carbon metabolic process"/>
    <property type="evidence" value="ECO:0007669"/>
    <property type="project" value="UniProtKB-UniRule"/>
</dbReference>
<keyword evidence="14" id="KW-1278">Translocase</keyword>
<sequence>MLLALFAIIVALAFIAGWFEDLESEIGSQSNPNSQVQLAPQMGVVHRFFNKAISGEPTLYAMLGGAAGGLFVVFWQGFHLHPLIALPLATGLTEFFHVTYAFNAHISRMASASTYGHPVYMDVMLMHLPLIAAHGFIAVTAITALAYIFYTSIVMPLVPEVQGYIGYPVVIPALGLMLGITAGAIGSSTGDLHYGAEREFQHTPFGEGVPMKYYGYITVRAELGVRTSIDVVWFCAKLGGVMTGLTYGLILLLDNFRLLTGNLFANIAINMVIGVIVLALLFALNRYIEVWSRKKFGPYS</sequence>
<dbReference type="GO" id="GO:0005886">
    <property type="term" value="C:plasma membrane"/>
    <property type="evidence" value="ECO:0007669"/>
    <property type="project" value="UniProtKB-SubCell"/>
</dbReference>
<evidence type="ECO:0000256" key="14">
    <source>
        <dbReference type="HAMAP-Rule" id="MF_01098"/>
    </source>
</evidence>
<comment type="caution">
    <text evidence="14">Lacks conserved residue(s) required for the propagation of feature annotation.</text>
</comment>
<evidence type="ECO:0000256" key="5">
    <source>
        <dbReference type="ARBA" id="ARBA00015120"/>
    </source>
</evidence>
<feature type="transmembrane region" description="Helical" evidence="14">
    <location>
        <begin position="231"/>
        <end position="251"/>
    </location>
</feature>
<keyword evidence="10 14" id="KW-0472">Membrane</keyword>
<keyword evidence="9 14" id="KW-0808">Transferase</keyword>
<protein>
    <recommendedName>
        <fullName evidence="5 14">Tetrahydromethanopterin S-methyltransferase subunit E</fullName>
        <ecNumber evidence="13 14">7.2.1.4</ecNumber>
    </recommendedName>
    <alternativeName>
        <fullName evidence="11 14">N5-methyltetrahydromethanopterin--coenzyme M methyltransferase subunit E</fullName>
    </alternativeName>
</protein>
<gene>
    <name evidence="14 15" type="primary">mtrE</name>
    <name evidence="15" type="ORF">DRJ33_08325</name>
</gene>
<comment type="subcellular location">
    <subcellularLocation>
        <location evidence="2 14">Cell membrane</location>
        <topology evidence="2 14">Multi-pass membrane protein</topology>
    </subcellularLocation>
</comment>
<dbReference type="Proteomes" id="UP000272051">
    <property type="component" value="Unassembled WGS sequence"/>
</dbReference>
<feature type="transmembrane region" description="Helical" evidence="14">
    <location>
        <begin position="263"/>
        <end position="284"/>
    </location>
</feature>
<keyword evidence="14" id="KW-0812">Transmembrane</keyword>
<comment type="function">
    <text evidence="1 14">Part of a complex that catalyzes the formation of methyl-coenzyme M and tetrahydromethanopterin from coenzyme M and methyl-tetrahydromethanopterin. This is an energy-conserving, sodium-ion translocating step.</text>
</comment>
<feature type="transmembrane region" description="Helical" evidence="14">
    <location>
        <begin position="165"/>
        <end position="185"/>
    </location>
</feature>
<evidence type="ECO:0000256" key="1">
    <source>
        <dbReference type="ARBA" id="ARBA00002533"/>
    </source>
</evidence>
<evidence type="ECO:0000256" key="7">
    <source>
        <dbReference type="ARBA" id="ARBA00022563"/>
    </source>
</evidence>
<evidence type="ECO:0000256" key="11">
    <source>
        <dbReference type="ARBA" id="ARBA00029819"/>
    </source>
</evidence>
<evidence type="ECO:0000256" key="6">
    <source>
        <dbReference type="ARBA" id="ARBA00022475"/>
    </source>
</evidence>
<name>A0A497EPT3_9CREN</name>
<dbReference type="AlphaFoldDB" id="A0A497EPT3"/>
<accession>A0A497EPT3</accession>
<feature type="transmembrane region" description="Helical" evidence="14">
    <location>
        <begin position="130"/>
        <end position="153"/>
    </location>
</feature>
<dbReference type="GO" id="GO:0032259">
    <property type="term" value="P:methylation"/>
    <property type="evidence" value="ECO:0007669"/>
    <property type="project" value="UniProtKB-KW"/>
</dbReference>
<dbReference type="NCBIfam" id="TIGR01113">
    <property type="entry name" value="mtrE"/>
    <property type="match status" value="1"/>
</dbReference>
<reference evidence="15 16" key="1">
    <citation type="submission" date="2018-06" db="EMBL/GenBank/DDBJ databases">
        <title>Extensive metabolic versatility and redundancy in microbially diverse, dynamic hydrothermal sediments.</title>
        <authorList>
            <person name="Dombrowski N."/>
            <person name="Teske A."/>
            <person name="Baker B.J."/>
        </authorList>
    </citation>
    <scope>NUCLEOTIDE SEQUENCE [LARGE SCALE GENOMIC DNA]</scope>
    <source>
        <strain evidence="15">B34_G17</strain>
    </source>
</reference>
<dbReference type="HAMAP" id="MF_01098">
    <property type="entry name" value="MtrE"/>
    <property type="match status" value="1"/>
</dbReference>
<keyword evidence="6 14" id="KW-1003">Cell membrane</keyword>
<dbReference type="GO" id="GO:0030269">
    <property type="term" value="F:tetrahydromethanopterin S-methyltransferase activity"/>
    <property type="evidence" value="ECO:0007669"/>
    <property type="project" value="UniProtKB-UniRule"/>
</dbReference>
<dbReference type="Pfam" id="PF04206">
    <property type="entry name" value="MtrE"/>
    <property type="match status" value="1"/>
</dbReference>
<evidence type="ECO:0000256" key="9">
    <source>
        <dbReference type="ARBA" id="ARBA00022679"/>
    </source>
</evidence>
<dbReference type="EC" id="7.2.1.4" evidence="13 14"/>
<comment type="caution">
    <text evidence="15">The sequence shown here is derived from an EMBL/GenBank/DDBJ whole genome shotgun (WGS) entry which is preliminary data.</text>
</comment>
<dbReference type="GO" id="GO:0012506">
    <property type="term" value="C:vesicle membrane"/>
    <property type="evidence" value="ECO:0007669"/>
    <property type="project" value="InterPro"/>
</dbReference>
<evidence type="ECO:0000256" key="10">
    <source>
        <dbReference type="ARBA" id="ARBA00023136"/>
    </source>
</evidence>